<dbReference type="EMBL" id="UINC01096303">
    <property type="protein sequence ID" value="SVC53077.1"/>
    <property type="molecule type" value="Genomic_DNA"/>
</dbReference>
<proteinExistence type="predicted"/>
<name>A0A382MYZ1_9ZZZZ</name>
<evidence type="ECO:0000259" key="2">
    <source>
        <dbReference type="Pfam" id="PF13458"/>
    </source>
</evidence>
<feature type="domain" description="Leucine-binding protein" evidence="2">
    <location>
        <begin position="27"/>
        <end position="206"/>
    </location>
</feature>
<dbReference type="Pfam" id="PF13458">
    <property type="entry name" value="Peripla_BP_6"/>
    <property type="match status" value="1"/>
</dbReference>
<dbReference type="SUPFAM" id="SSF53822">
    <property type="entry name" value="Periplasmic binding protein-like I"/>
    <property type="match status" value="1"/>
</dbReference>
<dbReference type="InterPro" id="IPR051010">
    <property type="entry name" value="BCAA_transport"/>
</dbReference>
<sequence>MMMKIMLRAIIAALILLPTMFAHGADPVRIGYSICKTGLFAQGAPSQITAYELWRDQVNAAGGLDVAGQKRPIEFVWYDDESSPAKAAQIYEKLITDDQVDLLLPPWGTPHHLSVAGVAEKYRFPIVGNTAASVAIRELKPGYIWFVTAQIPDRIGIELAALMSESGVKSAAVIANVLPFAQENFQFLIPALEQAGITVKLTEQYP</sequence>
<protein>
    <recommendedName>
        <fullName evidence="2">Leucine-binding protein domain-containing protein</fullName>
    </recommendedName>
</protein>
<gene>
    <name evidence="3" type="ORF">METZ01_LOCUS305931</name>
</gene>
<dbReference type="PANTHER" id="PTHR30483">
    <property type="entry name" value="LEUCINE-SPECIFIC-BINDING PROTEIN"/>
    <property type="match status" value="1"/>
</dbReference>
<feature type="non-terminal residue" evidence="3">
    <location>
        <position position="206"/>
    </location>
</feature>
<dbReference type="InterPro" id="IPR028082">
    <property type="entry name" value="Peripla_BP_I"/>
</dbReference>
<accession>A0A382MYZ1</accession>
<reference evidence="3" key="1">
    <citation type="submission" date="2018-05" db="EMBL/GenBank/DDBJ databases">
        <authorList>
            <person name="Lanie J.A."/>
            <person name="Ng W.-L."/>
            <person name="Kazmierczak K.M."/>
            <person name="Andrzejewski T.M."/>
            <person name="Davidsen T.M."/>
            <person name="Wayne K.J."/>
            <person name="Tettelin H."/>
            <person name="Glass J.I."/>
            <person name="Rusch D."/>
            <person name="Podicherti R."/>
            <person name="Tsui H.-C.T."/>
            <person name="Winkler M.E."/>
        </authorList>
    </citation>
    <scope>NUCLEOTIDE SEQUENCE</scope>
</reference>
<dbReference type="Gene3D" id="3.40.50.2300">
    <property type="match status" value="1"/>
</dbReference>
<keyword evidence="1" id="KW-0732">Signal</keyword>
<organism evidence="3">
    <name type="scientific">marine metagenome</name>
    <dbReference type="NCBI Taxonomy" id="408172"/>
    <lineage>
        <taxon>unclassified sequences</taxon>
        <taxon>metagenomes</taxon>
        <taxon>ecological metagenomes</taxon>
    </lineage>
</organism>
<dbReference type="InterPro" id="IPR028081">
    <property type="entry name" value="Leu-bd"/>
</dbReference>
<dbReference type="AlphaFoldDB" id="A0A382MYZ1"/>
<dbReference type="PANTHER" id="PTHR30483:SF6">
    <property type="entry name" value="PERIPLASMIC BINDING PROTEIN OF ABC TRANSPORTER FOR NATURAL AMINO ACIDS"/>
    <property type="match status" value="1"/>
</dbReference>
<evidence type="ECO:0000256" key="1">
    <source>
        <dbReference type="ARBA" id="ARBA00022729"/>
    </source>
</evidence>
<evidence type="ECO:0000313" key="3">
    <source>
        <dbReference type="EMBL" id="SVC53077.1"/>
    </source>
</evidence>